<dbReference type="InterPro" id="IPR021357">
    <property type="entry name" value="DUF2782"/>
</dbReference>
<proteinExistence type="predicted"/>
<dbReference type="RefSeq" id="WP_076585937.1">
    <property type="nucleotide sequence ID" value="NZ_FTLW01000002.1"/>
</dbReference>
<dbReference type="Pfam" id="PF11191">
    <property type="entry name" value="DUF2782"/>
    <property type="match status" value="1"/>
</dbReference>
<accession>A0A1N6RLD0</accession>
<evidence type="ECO:0000313" key="2">
    <source>
        <dbReference type="EMBL" id="SIQ29615.1"/>
    </source>
</evidence>
<evidence type="ECO:0000313" key="3">
    <source>
        <dbReference type="Proteomes" id="UP000241788"/>
    </source>
</evidence>
<protein>
    <recommendedName>
        <fullName evidence="4">DUF2782 domain-containing protein</fullName>
    </recommendedName>
</protein>
<organism evidence="2 3">
    <name type="scientific">Solilutibacter tolerans</name>
    <dbReference type="NCBI Taxonomy" id="1604334"/>
    <lineage>
        <taxon>Bacteria</taxon>
        <taxon>Pseudomonadati</taxon>
        <taxon>Pseudomonadota</taxon>
        <taxon>Gammaproteobacteria</taxon>
        <taxon>Lysobacterales</taxon>
        <taxon>Lysobacteraceae</taxon>
        <taxon>Solilutibacter</taxon>
    </lineage>
</organism>
<dbReference type="EMBL" id="FTLW01000002">
    <property type="protein sequence ID" value="SIQ29615.1"/>
    <property type="molecule type" value="Genomic_DNA"/>
</dbReference>
<gene>
    <name evidence="2" type="ORF">SAMN05421546_1037</name>
</gene>
<keyword evidence="3" id="KW-1185">Reference proteome</keyword>
<keyword evidence="1" id="KW-0732">Signal</keyword>
<dbReference type="AlphaFoldDB" id="A0A1N6RLD0"/>
<dbReference type="STRING" id="1604334.SAMN05421546_1037"/>
<reference evidence="3" key="1">
    <citation type="submission" date="2017-01" db="EMBL/GenBank/DDBJ databases">
        <authorList>
            <person name="Varghese N."/>
            <person name="Submissions S."/>
        </authorList>
    </citation>
    <scope>NUCLEOTIDE SEQUENCE [LARGE SCALE GENOMIC DNA]</scope>
    <source>
        <strain evidence="3">UM1</strain>
    </source>
</reference>
<evidence type="ECO:0000256" key="1">
    <source>
        <dbReference type="SAM" id="SignalP"/>
    </source>
</evidence>
<feature type="chain" id="PRO_5012432986" description="DUF2782 domain-containing protein" evidence="1">
    <location>
        <begin position="26"/>
        <end position="97"/>
    </location>
</feature>
<dbReference type="Proteomes" id="UP000241788">
    <property type="component" value="Unassembled WGS sequence"/>
</dbReference>
<sequence>MTCSTSTRIKSIAVVIMAALLVACATSPAVPEGAERQPRLEANSDLVEEYRVGSLLRMVKITPARGVPYYLIDRNGDGRFEPPQDVIRPVYIQLYSW</sequence>
<evidence type="ECO:0008006" key="4">
    <source>
        <dbReference type="Google" id="ProtNLM"/>
    </source>
</evidence>
<name>A0A1N6RLD0_9GAMM</name>
<feature type="signal peptide" evidence="1">
    <location>
        <begin position="1"/>
        <end position="25"/>
    </location>
</feature>
<dbReference type="Gene3D" id="2.20.130.30">
    <property type="entry name" value="Protein of unknown function DUF2782"/>
    <property type="match status" value="1"/>
</dbReference>